<dbReference type="InterPro" id="IPR003593">
    <property type="entry name" value="AAA+_ATPase"/>
</dbReference>
<evidence type="ECO:0000256" key="3">
    <source>
        <dbReference type="ARBA" id="ARBA00022840"/>
    </source>
</evidence>
<keyword evidence="2" id="KW-0547">Nucleotide-binding</keyword>
<feature type="domain" description="ABC transporter" evidence="4">
    <location>
        <begin position="9"/>
        <end position="215"/>
    </location>
</feature>
<accession>A0A2U1ZWN9</accession>
<gene>
    <name evidence="5" type="ORF">C8046_12805</name>
</gene>
<sequence length="215" mass="22851">MSGQVSGTLEVRDAVVRRGEFEVRLDLRIGPGEVVALTGPNGAGKSSLLGAVAGLVPLVSGEVALGGAVLDGEAAFVPPERRGVGLVPQQHLLFGHLTALENVAYGLRARGVHRREARAEAGEWLDRLGLADRAQLRADRLSGGQSQRVAIARALASRPRAVLLDEPFAALDIRVRDDVRRLVRDALVELGVPALLVTHDPAEVDQLATREVRLA</sequence>
<dbReference type="EMBL" id="PYHR01000002">
    <property type="protein sequence ID" value="PWD51407.1"/>
    <property type="molecule type" value="Genomic_DNA"/>
</dbReference>
<dbReference type="SUPFAM" id="SSF52540">
    <property type="entry name" value="P-loop containing nucleoside triphosphate hydrolases"/>
    <property type="match status" value="1"/>
</dbReference>
<dbReference type="GO" id="GO:0016887">
    <property type="term" value="F:ATP hydrolysis activity"/>
    <property type="evidence" value="ECO:0007669"/>
    <property type="project" value="InterPro"/>
</dbReference>
<dbReference type="PROSITE" id="PS00211">
    <property type="entry name" value="ABC_TRANSPORTER_1"/>
    <property type="match status" value="1"/>
</dbReference>
<dbReference type="Proteomes" id="UP000245166">
    <property type="component" value="Unassembled WGS sequence"/>
</dbReference>
<dbReference type="GO" id="GO:0005524">
    <property type="term" value="F:ATP binding"/>
    <property type="evidence" value="ECO:0007669"/>
    <property type="project" value="UniProtKB-KW"/>
</dbReference>
<evidence type="ECO:0000313" key="5">
    <source>
        <dbReference type="EMBL" id="PWD51407.1"/>
    </source>
</evidence>
<protein>
    <recommendedName>
        <fullName evidence="4">ABC transporter domain-containing protein</fullName>
    </recommendedName>
</protein>
<reference evidence="5 6" key="1">
    <citation type="submission" date="2018-03" db="EMBL/GenBank/DDBJ databases">
        <title>Genome assembly of novel Miniimonas species PCH200.</title>
        <authorList>
            <person name="Thakur V."/>
            <person name="Kumar V."/>
            <person name="Singh D."/>
        </authorList>
    </citation>
    <scope>NUCLEOTIDE SEQUENCE [LARGE SCALE GENOMIC DNA]</scope>
    <source>
        <strain evidence="5 6">PCH200</strain>
    </source>
</reference>
<evidence type="ECO:0000256" key="1">
    <source>
        <dbReference type="ARBA" id="ARBA00022448"/>
    </source>
</evidence>
<dbReference type="PANTHER" id="PTHR42781">
    <property type="entry name" value="SPERMIDINE/PUTRESCINE IMPORT ATP-BINDING PROTEIN POTA"/>
    <property type="match status" value="1"/>
</dbReference>
<dbReference type="AlphaFoldDB" id="A0A2U1ZWN9"/>
<evidence type="ECO:0000313" key="6">
    <source>
        <dbReference type="Proteomes" id="UP000245166"/>
    </source>
</evidence>
<dbReference type="Gene3D" id="3.40.50.300">
    <property type="entry name" value="P-loop containing nucleotide triphosphate hydrolases"/>
    <property type="match status" value="1"/>
</dbReference>
<dbReference type="RefSeq" id="WP_109229788.1">
    <property type="nucleotide sequence ID" value="NZ_PYHR01000002.1"/>
</dbReference>
<dbReference type="OrthoDB" id="9112331at2"/>
<dbReference type="Pfam" id="PF00005">
    <property type="entry name" value="ABC_tran"/>
    <property type="match status" value="1"/>
</dbReference>
<dbReference type="SMART" id="SM00382">
    <property type="entry name" value="AAA"/>
    <property type="match status" value="1"/>
</dbReference>
<evidence type="ECO:0000256" key="2">
    <source>
        <dbReference type="ARBA" id="ARBA00022741"/>
    </source>
</evidence>
<dbReference type="PROSITE" id="PS50893">
    <property type="entry name" value="ABC_TRANSPORTER_2"/>
    <property type="match status" value="1"/>
</dbReference>
<dbReference type="InterPro" id="IPR027417">
    <property type="entry name" value="P-loop_NTPase"/>
</dbReference>
<keyword evidence="6" id="KW-1185">Reference proteome</keyword>
<keyword evidence="1" id="KW-0813">Transport</keyword>
<dbReference type="InterPro" id="IPR050093">
    <property type="entry name" value="ABC_SmlMolc_Importer"/>
</dbReference>
<dbReference type="InterPro" id="IPR003439">
    <property type="entry name" value="ABC_transporter-like_ATP-bd"/>
</dbReference>
<proteinExistence type="predicted"/>
<comment type="caution">
    <text evidence="5">The sequence shown here is derived from an EMBL/GenBank/DDBJ whole genome shotgun (WGS) entry which is preliminary data.</text>
</comment>
<organism evidence="5 6">
    <name type="scientific">Serinibacter arcticus</name>
    <dbReference type="NCBI Taxonomy" id="1655435"/>
    <lineage>
        <taxon>Bacteria</taxon>
        <taxon>Bacillati</taxon>
        <taxon>Actinomycetota</taxon>
        <taxon>Actinomycetes</taxon>
        <taxon>Micrococcales</taxon>
        <taxon>Beutenbergiaceae</taxon>
        <taxon>Serinibacter</taxon>
    </lineage>
</organism>
<evidence type="ECO:0000259" key="4">
    <source>
        <dbReference type="PROSITE" id="PS50893"/>
    </source>
</evidence>
<name>A0A2U1ZWN9_9MICO</name>
<dbReference type="InterPro" id="IPR017871">
    <property type="entry name" value="ABC_transporter-like_CS"/>
</dbReference>
<dbReference type="PANTHER" id="PTHR42781:SF4">
    <property type="entry name" value="SPERMIDINE_PUTRESCINE IMPORT ATP-BINDING PROTEIN POTA"/>
    <property type="match status" value="1"/>
</dbReference>
<keyword evidence="3" id="KW-0067">ATP-binding</keyword>